<dbReference type="GO" id="GO:0034236">
    <property type="term" value="F:protein kinase A catalytic subunit binding"/>
    <property type="evidence" value="ECO:0007669"/>
    <property type="project" value="TreeGrafter"/>
</dbReference>
<dbReference type="SUPFAM" id="SSF51206">
    <property type="entry name" value="cAMP-binding domain-like"/>
    <property type="match status" value="2"/>
</dbReference>
<dbReference type="InterPro" id="IPR000595">
    <property type="entry name" value="cNMP-bd_dom"/>
</dbReference>
<dbReference type="PROSITE" id="PS00889">
    <property type="entry name" value="CNMP_BINDING_2"/>
    <property type="match status" value="1"/>
</dbReference>
<dbReference type="InterPro" id="IPR018488">
    <property type="entry name" value="cNMP-bd_CS"/>
</dbReference>
<feature type="binding site" evidence="7">
    <location>
        <position position="258"/>
    </location>
    <ligand>
        <name>3',5'-cyclic AMP</name>
        <dbReference type="ChEBI" id="CHEBI:58165"/>
        <label>2</label>
    </ligand>
</feature>
<evidence type="ECO:0000256" key="8">
    <source>
        <dbReference type="SAM" id="Coils"/>
    </source>
</evidence>
<dbReference type="InterPro" id="IPR018490">
    <property type="entry name" value="cNMP-bd_dom_sf"/>
</dbReference>
<dbReference type="PROSITE" id="PS50042">
    <property type="entry name" value="CNMP_BINDING_3"/>
    <property type="match status" value="2"/>
</dbReference>
<dbReference type="VEuPathDB" id="PiroplasmaDB:TA13500"/>
<accession>A0A3B0N7J3</accession>
<dbReference type="PANTHER" id="PTHR11635">
    <property type="entry name" value="CAMP-DEPENDENT PROTEIN KINASE REGULATORY CHAIN"/>
    <property type="match status" value="1"/>
</dbReference>
<dbReference type="PIRSF" id="PIRSF000548">
    <property type="entry name" value="PK_regulatory"/>
    <property type="match status" value="1"/>
</dbReference>
<evidence type="ECO:0000256" key="2">
    <source>
        <dbReference type="ARBA" id="ARBA00022553"/>
    </source>
</evidence>
<dbReference type="CDD" id="cd00038">
    <property type="entry name" value="CAP_ED"/>
    <property type="match status" value="2"/>
</dbReference>
<feature type="binding site" evidence="7">
    <location>
        <position position="249"/>
    </location>
    <ligand>
        <name>3',5'-cyclic AMP</name>
        <dbReference type="ChEBI" id="CHEBI:58165"/>
        <label>2</label>
    </ligand>
</feature>
<sequence>MASSENFEFDEAMKLARARPRLSVSAEVFGDNHSKSKVVIPNYEKTPQEQAKIMEMIKRCFLFSGVNSSGLDLLVKAFDFKTANPGDVLIKQGDDGDKLYLIESGTVEVTRKNATGQEEFLCNLSAGDYFGELALMYNSPRAATVVAKTEMHLWTLDRTTFNHVVRMAVIKKREKYDSILSKLDLFKKVNPYDRCRLADALVERTFEDETVIKQGEPGSSLFMVLEGQAESFVENKLVKSYNPGDYFGEIGFILKKPRASTVKAKGKCLFVELERENFINLLGPMEDVLNKNIKNYKKVLEELKLENKHLKSL</sequence>
<dbReference type="SMART" id="SM00100">
    <property type="entry name" value="cNMP"/>
    <property type="match status" value="2"/>
</dbReference>
<keyword evidence="5 7" id="KW-0547">Nucleotide-binding</keyword>
<organism evidence="10">
    <name type="scientific">Theileria annulata</name>
    <dbReference type="NCBI Taxonomy" id="5874"/>
    <lineage>
        <taxon>Eukaryota</taxon>
        <taxon>Sar</taxon>
        <taxon>Alveolata</taxon>
        <taxon>Apicomplexa</taxon>
        <taxon>Aconoidasida</taxon>
        <taxon>Piroplasmida</taxon>
        <taxon>Theileriidae</taxon>
        <taxon>Theileria</taxon>
    </lineage>
</organism>
<dbReference type="InterPro" id="IPR014710">
    <property type="entry name" value="RmlC-like_jellyroll"/>
</dbReference>
<dbReference type="EMBL" id="UIVT01000002">
    <property type="protein sequence ID" value="SVP90956.1"/>
    <property type="molecule type" value="Genomic_DNA"/>
</dbReference>
<evidence type="ECO:0000313" key="10">
    <source>
        <dbReference type="EMBL" id="SVP90956.1"/>
    </source>
</evidence>
<dbReference type="PANTHER" id="PTHR11635:SF152">
    <property type="entry name" value="CAMP-DEPENDENT PROTEIN KINASE TYPE I REGULATORY SUBUNIT-RELATED"/>
    <property type="match status" value="1"/>
</dbReference>
<reference evidence="10" key="1">
    <citation type="submission" date="2018-07" db="EMBL/GenBank/DDBJ databases">
        <authorList>
            <person name="Quirk P.G."/>
            <person name="Krulwich T.A."/>
        </authorList>
    </citation>
    <scope>NUCLEOTIDE SEQUENCE</scope>
    <source>
        <strain evidence="10">Anand</strain>
    </source>
</reference>
<feature type="domain" description="Cyclic nucleotide-binding" evidence="9">
    <location>
        <begin position="185"/>
        <end position="299"/>
    </location>
</feature>
<keyword evidence="2" id="KW-0597">Phosphoprotein</keyword>
<evidence type="ECO:0000256" key="3">
    <source>
        <dbReference type="ARBA" id="ARBA00022566"/>
    </source>
</evidence>
<evidence type="ECO:0000256" key="6">
    <source>
        <dbReference type="ARBA" id="ARBA00023149"/>
    </source>
</evidence>
<dbReference type="PROSITE" id="PS00888">
    <property type="entry name" value="CNMP_BINDING_1"/>
    <property type="match status" value="2"/>
</dbReference>
<feature type="binding site" evidence="7">
    <location>
        <position position="132"/>
    </location>
    <ligand>
        <name>3',5'-cyclic AMP</name>
        <dbReference type="ChEBI" id="CHEBI:58165"/>
        <label>1</label>
    </ligand>
</feature>
<feature type="coiled-coil region" evidence="8">
    <location>
        <begin position="286"/>
        <end position="313"/>
    </location>
</feature>
<evidence type="ECO:0000256" key="1">
    <source>
        <dbReference type="ARBA" id="ARBA00005753"/>
    </source>
</evidence>
<dbReference type="PRINTS" id="PR00103">
    <property type="entry name" value="CAMPKINASE"/>
</dbReference>
<evidence type="ECO:0000256" key="5">
    <source>
        <dbReference type="ARBA" id="ARBA00022741"/>
    </source>
</evidence>
<dbReference type="EMBL" id="UIVS01000002">
    <property type="protein sequence ID" value="SVP91566.1"/>
    <property type="molecule type" value="Genomic_DNA"/>
</dbReference>
<protein>
    <submittedName>
        <fullName evidence="10">cAMP-dependent protein kinase regulatory subunit, putative</fullName>
    </submittedName>
</protein>
<keyword evidence="6 7" id="KW-0114">cAMP</keyword>
<evidence type="ECO:0000256" key="7">
    <source>
        <dbReference type="PIRSR" id="PIRSR000548-1"/>
    </source>
</evidence>
<evidence type="ECO:0000259" key="9">
    <source>
        <dbReference type="PROSITE" id="PS50042"/>
    </source>
</evidence>
<name>A0A3B0N7J3_THEAN</name>
<evidence type="ECO:0000256" key="4">
    <source>
        <dbReference type="ARBA" id="ARBA00022737"/>
    </source>
</evidence>
<keyword evidence="3 7" id="KW-0116">cAMP-binding</keyword>
<dbReference type="GO" id="GO:0005829">
    <property type="term" value="C:cytosol"/>
    <property type="evidence" value="ECO:0007669"/>
    <property type="project" value="TreeGrafter"/>
</dbReference>
<feature type="domain" description="Cyclic nucleotide-binding" evidence="9">
    <location>
        <begin position="62"/>
        <end position="182"/>
    </location>
</feature>
<dbReference type="InterPro" id="IPR012198">
    <property type="entry name" value="cAMP_dep_PK_reg_su"/>
</dbReference>
<dbReference type="GO" id="GO:0030552">
    <property type="term" value="F:cAMP binding"/>
    <property type="evidence" value="ECO:0007669"/>
    <property type="project" value="UniProtKB-KW"/>
</dbReference>
<keyword evidence="4" id="KW-0677">Repeat</keyword>
<dbReference type="InterPro" id="IPR050503">
    <property type="entry name" value="cAMP-dep_PK_reg_su-like"/>
</dbReference>
<dbReference type="Pfam" id="PF00027">
    <property type="entry name" value="cNMP_binding"/>
    <property type="match status" value="2"/>
</dbReference>
<gene>
    <name evidence="10" type="ORF">TAT_000166800</name>
    <name evidence="11" type="ORF">TAV_000167000</name>
</gene>
<evidence type="ECO:0000313" key="11">
    <source>
        <dbReference type="EMBL" id="SVP91566.1"/>
    </source>
</evidence>
<proteinExistence type="inferred from homology"/>
<dbReference type="GO" id="GO:0005952">
    <property type="term" value="C:cAMP-dependent protein kinase complex"/>
    <property type="evidence" value="ECO:0007669"/>
    <property type="project" value="InterPro"/>
</dbReference>
<dbReference type="AlphaFoldDB" id="A0A3B0N7J3"/>
<feature type="binding site" evidence="7">
    <location>
        <position position="141"/>
    </location>
    <ligand>
        <name>3',5'-cyclic AMP</name>
        <dbReference type="ChEBI" id="CHEBI:58165"/>
        <label>1</label>
    </ligand>
</feature>
<dbReference type="Gene3D" id="2.60.120.10">
    <property type="entry name" value="Jelly Rolls"/>
    <property type="match status" value="2"/>
</dbReference>
<dbReference type="GO" id="GO:0004862">
    <property type="term" value="F:cAMP-dependent protein kinase inhibitor activity"/>
    <property type="evidence" value="ECO:0007669"/>
    <property type="project" value="TreeGrafter"/>
</dbReference>
<comment type="similarity">
    <text evidence="1">Belongs to the cAMP-dependent kinase regulatory chain family.</text>
</comment>
<keyword evidence="8" id="KW-0175">Coiled coil</keyword>